<evidence type="ECO:0000313" key="3">
    <source>
        <dbReference type="EMBL" id="RDK06888.1"/>
    </source>
</evidence>
<evidence type="ECO:0000256" key="2">
    <source>
        <dbReference type="SAM" id="MobiDB-lite"/>
    </source>
</evidence>
<comment type="caution">
    <text evidence="3">The sequence shown here is derived from an EMBL/GenBank/DDBJ whole genome shotgun (WGS) entry which is preliminary data.</text>
</comment>
<feature type="region of interest" description="Disordered" evidence="2">
    <location>
        <begin position="39"/>
        <end position="60"/>
    </location>
</feature>
<dbReference type="PANTHER" id="PTHR48207">
    <property type="entry name" value="SUCCINATE--HYDROXYMETHYLGLUTARATE COA-TRANSFERASE"/>
    <property type="match status" value="1"/>
</dbReference>
<dbReference type="AlphaFoldDB" id="A0A370NMZ8"/>
<evidence type="ECO:0000256" key="1">
    <source>
        <dbReference type="ARBA" id="ARBA00022679"/>
    </source>
</evidence>
<name>A0A370NMZ8_9BURK</name>
<dbReference type="GO" id="GO:0008410">
    <property type="term" value="F:CoA-transferase activity"/>
    <property type="evidence" value="ECO:0007669"/>
    <property type="project" value="TreeGrafter"/>
</dbReference>
<accession>A0A370NMZ8</accession>
<keyword evidence="4" id="KW-1185">Reference proteome</keyword>
<dbReference type="Gene3D" id="3.40.50.10540">
    <property type="entry name" value="Crotonobetainyl-coa:carnitine coa-transferase, domain 1"/>
    <property type="match status" value="1"/>
</dbReference>
<organism evidence="3 4">
    <name type="scientific">Cupriavidus lacunae</name>
    <dbReference type="NCBI Taxonomy" id="2666307"/>
    <lineage>
        <taxon>Bacteria</taxon>
        <taxon>Pseudomonadati</taxon>
        <taxon>Pseudomonadota</taxon>
        <taxon>Betaproteobacteria</taxon>
        <taxon>Burkholderiales</taxon>
        <taxon>Burkholderiaceae</taxon>
        <taxon>Cupriavidus</taxon>
    </lineage>
</organism>
<gene>
    <name evidence="3" type="ORF">DN412_28915</name>
</gene>
<evidence type="ECO:0000313" key="4">
    <source>
        <dbReference type="Proteomes" id="UP000255165"/>
    </source>
</evidence>
<keyword evidence="1 3" id="KW-0808">Transferase</keyword>
<dbReference type="EMBL" id="QKWJ01000052">
    <property type="protein sequence ID" value="RDK06888.1"/>
    <property type="molecule type" value="Genomic_DNA"/>
</dbReference>
<protein>
    <submittedName>
        <fullName evidence="3">CoA transferase</fullName>
    </submittedName>
</protein>
<proteinExistence type="predicted"/>
<reference evidence="4" key="1">
    <citation type="submission" date="2018-06" db="EMBL/GenBank/DDBJ databases">
        <authorList>
            <person name="Feng T."/>
            <person name="Jeon C.O."/>
        </authorList>
    </citation>
    <scope>NUCLEOTIDE SEQUENCE [LARGE SCALE GENOMIC DNA]</scope>
    <source>
        <strain evidence="4">S23</strain>
    </source>
</reference>
<dbReference type="InterPro" id="IPR023606">
    <property type="entry name" value="CoA-Trfase_III_dom_1_sf"/>
</dbReference>
<dbReference type="Proteomes" id="UP000255165">
    <property type="component" value="Unassembled WGS sequence"/>
</dbReference>
<dbReference type="Gene3D" id="3.30.1540.10">
    <property type="entry name" value="formyl-coa transferase, domain 3"/>
    <property type="match status" value="1"/>
</dbReference>
<dbReference type="PANTHER" id="PTHR48207:SF3">
    <property type="entry name" value="SUCCINATE--HYDROXYMETHYLGLUTARATE COA-TRANSFERASE"/>
    <property type="match status" value="1"/>
</dbReference>
<dbReference type="InterPro" id="IPR003673">
    <property type="entry name" value="CoA-Trfase_fam_III"/>
</dbReference>
<dbReference type="InterPro" id="IPR044855">
    <property type="entry name" value="CoA-Trfase_III_dom3_sf"/>
</dbReference>
<sequence length="409" mass="44137">MTQENIFSGLKVLDVASFIAGPAAATILSDFGATVVKVEPPTGDPYRDTSSRSPYPASPRNYAWQLTGRNKRSIALNLKDPAAREVMNRLVIWADVLVTNYPPNVRRKLGLDYETLAPLNERLVYADITGYGERGAEADKPGFDITAYWARSGLMHMTHDTSGPPSMSVPGIGDHATASTLYGAIVTGLYQRERTGKGCKVGTSLIAEGAWAAAEMIEAALNDAKFPPQNSRTSPDSPTLNPYRTADGRWLMLAIQSKDFPAFAQVIGQPGLADDPRFVDPPARQRNSVALVAELDAVFASQPIAHWKQVLDAGRVIFSVVQELSEVAQDPQMHANGIFMPVRDPAVGASFTVSSPQYVAGVQKTEPGRAPRVGEHTREILRDLGFPASDIEQLLAGHTVVDDVTGGTR</sequence>
<dbReference type="SUPFAM" id="SSF89796">
    <property type="entry name" value="CoA-transferase family III (CaiB/BaiF)"/>
    <property type="match status" value="1"/>
</dbReference>
<dbReference type="Pfam" id="PF02515">
    <property type="entry name" value="CoA_transf_3"/>
    <property type="match status" value="1"/>
</dbReference>
<dbReference type="InterPro" id="IPR050483">
    <property type="entry name" value="CoA-transferase_III_domain"/>
</dbReference>